<gene>
    <name evidence="1" type="ORF">BRAA05T20957Z</name>
</gene>
<organism evidence="1">
    <name type="scientific">Brassica campestris</name>
    <name type="common">Field mustard</name>
    <dbReference type="NCBI Taxonomy" id="3711"/>
    <lineage>
        <taxon>Eukaryota</taxon>
        <taxon>Viridiplantae</taxon>
        <taxon>Streptophyta</taxon>
        <taxon>Embryophyta</taxon>
        <taxon>Tracheophyta</taxon>
        <taxon>Spermatophyta</taxon>
        <taxon>Magnoliopsida</taxon>
        <taxon>eudicotyledons</taxon>
        <taxon>Gunneridae</taxon>
        <taxon>Pentapetalae</taxon>
        <taxon>rosids</taxon>
        <taxon>malvids</taxon>
        <taxon>Brassicales</taxon>
        <taxon>Brassicaceae</taxon>
        <taxon>Brassiceae</taxon>
        <taxon>Brassica</taxon>
    </lineage>
</organism>
<protein>
    <submittedName>
        <fullName evidence="1">Uncharacterized protein</fullName>
    </submittedName>
</protein>
<dbReference type="AlphaFoldDB" id="A0A3P5ZAY6"/>
<name>A0A3P5ZAY6_BRACM</name>
<reference evidence="1" key="1">
    <citation type="submission" date="2018-11" db="EMBL/GenBank/DDBJ databases">
        <authorList>
            <consortium name="Genoscope - CEA"/>
            <person name="William W."/>
        </authorList>
    </citation>
    <scope>NUCLEOTIDE SEQUENCE</scope>
</reference>
<accession>A0A3P5ZAY6</accession>
<proteinExistence type="predicted"/>
<dbReference type="EMBL" id="LR031570">
    <property type="protein sequence ID" value="VDC71243.1"/>
    <property type="molecule type" value="Genomic_DNA"/>
</dbReference>
<sequence>MLSFEPRDRLTSEEVFLYYNIALADPYFKNLAKPTNFMYPSLCSYVLYPDNNHAVAQQSLWKSLMDSPSVASEIQSDRVVLTGEFLFASLKLSKVSCALCLI</sequence>
<evidence type="ECO:0000313" key="1">
    <source>
        <dbReference type="EMBL" id="VDC71243.1"/>
    </source>
</evidence>